<dbReference type="GO" id="GO:0097367">
    <property type="term" value="F:carbohydrate derivative binding"/>
    <property type="evidence" value="ECO:0007669"/>
    <property type="project" value="InterPro"/>
</dbReference>
<reference evidence="1" key="1">
    <citation type="journal article" date="2014" name="Front. Microbiol.">
        <title>High frequency of phylogenetically diverse reductive dehalogenase-homologous genes in deep subseafloor sedimentary metagenomes.</title>
        <authorList>
            <person name="Kawai M."/>
            <person name="Futagami T."/>
            <person name="Toyoda A."/>
            <person name="Takaki Y."/>
            <person name="Nishi S."/>
            <person name="Hori S."/>
            <person name="Arai W."/>
            <person name="Tsubouchi T."/>
            <person name="Morono Y."/>
            <person name="Uchiyama I."/>
            <person name="Ito T."/>
            <person name="Fujiyama A."/>
            <person name="Inagaki F."/>
            <person name="Takami H."/>
        </authorList>
    </citation>
    <scope>NUCLEOTIDE SEQUENCE</scope>
    <source>
        <strain evidence="1">Expedition CK06-06</strain>
    </source>
</reference>
<name>X1STA0_9ZZZZ</name>
<feature type="non-terminal residue" evidence="1">
    <location>
        <position position="371"/>
    </location>
</feature>
<accession>X1STA0</accession>
<organism evidence="1">
    <name type="scientific">marine sediment metagenome</name>
    <dbReference type="NCBI Taxonomy" id="412755"/>
    <lineage>
        <taxon>unclassified sequences</taxon>
        <taxon>metagenomes</taxon>
        <taxon>ecological metagenomes</taxon>
    </lineage>
</organism>
<dbReference type="AlphaFoldDB" id="X1STA0"/>
<evidence type="ECO:0000313" key="1">
    <source>
        <dbReference type="EMBL" id="GAI71029.1"/>
    </source>
</evidence>
<dbReference type="SUPFAM" id="SSF53697">
    <property type="entry name" value="SIS domain"/>
    <property type="match status" value="1"/>
</dbReference>
<evidence type="ECO:0008006" key="2">
    <source>
        <dbReference type="Google" id="ProtNLM"/>
    </source>
</evidence>
<dbReference type="Gene3D" id="3.40.50.10490">
    <property type="entry name" value="Glucose-6-phosphate isomerase like protein, domain 1"/>
    <property type="match status" value="2"/>
</dbReference>
<gene>
    <name evidence="1" type="ORF">S12H4_06736</name>
</gene>
<comment type="caution">
    <text evidence="1">The sequence shown here is derived from an EMBL/GenBank/DDBJ whole genome shotgun (WGS) entry which is preliminary data.</text>
</comment>
<dbReference type="EMBL" id="BARW01002404">
    <property type="protein sequence ID" value="GAI71029.1"/>
    <property type="molecule type" value="Genomic_DNA"/>
</dbReference>
<dbReference type="PROSITE" id="PS51463">
    <property type="entry name" value="P_GLUCOSE_ISOMERASE_3"/>
    <property type="match status" value="1"/>
</dbReference>
<dbReference type="GO" id="GO:0004347">
    <property type="term" value="F:glucose-6-phosphate isomerase activity"/>
    <property type="evidence" value="ECO:0007669"/>
    <property type="project" value="InterPro"/>
</dbReference>
<dbReference type="GO" id="GO:0006096">
    <property type="term" value="P:glycolytic process"/>
    <property type="evidence" value="ECO:0007669"/>
    <property type="project" value="InterPro"/>
</dbReference>
<protein>
    <recommendedName>
        <fullName evidence="2">Glucose-6-phosphate isomerase</fullName>
    </recommendedName>
</protein>
<dbReference type="GO" id="GO:0006094">
    <property type="term" value="P:gluconeogenesis"/>
    <property type="evidence" value="ECO:0007669"/>
    <property type="project" value="InterPro"/>
</dbReference>
<sequence>MSLGLNFEYYPKINANLMENLISISKSNKHHWDPPFFTDTESYIDMGAIRQASKEFQSEKIKNVIVLGTGGSIQTLLALRHLSKKNLYSITSSRAVELKQCLDTTDPENSVVIPISRGGETLDVNSTIGIFLKNNYKFLGLSSKGTMRQILEKIGCPILEVPDISGRFAGSISNVGIVPAFLLGVNIEEFLKGLNDAYKEFMSFDENPAFRFSAFLYKLYKKGYKTVFSMPYSLNLEGSVGLFVQETSESTGKNEKGLIGAYQSAPLCQHSVLEYLLGGTKGAVVPILWTIKNEFPDFNLDSSIEYVNGQTAQTIVNYQADATFQALIEQGVPSAKISIERCDEYNIGNLIAFIQSTVYYLCLLLDVNWSN</sequence>
<proteinExistence type="predicted"/>
<dbReference type="InterPro" id="IPR001672">
    <property type="entry name" value="G6P_Isomerase"/>
</dbReference>
<dbReference type="InterPro" id="IPR046348">
    <property type="entry name" value="SIS_dom_sf"/>
</dbReference>